<keyword evidence="3" id="KW-1185">Reference proteome</keyword>
<reference evidence="2 3" key="1">
    <citation type="submission" date="2014-12" db="EMBL/GenBank/DDBJ databases">
        <title>Draft genome sequence of Terrisporobacter sp. 08-306576, isolated from the blood culture of a bacteremia patient.</title>
        <authorList>
            <person name="Lund L.C."/>
            <person name="Sydenham T.V."/>
            <person name="Hogh S.V."/>
            <person name="Skov M.N."/>
            <person name="Kemp M."/>
            <person name="Justesen U.S."/>
        </authorList>
    </citation>
    <scope>NUCLEOTIDE SEQUENCE [LARGE SCALE GENOMIC DNA]</scope>
    <source>
        <strain evidence="2 3">08-306576</strain>
    </source>
</reference>
<evidence type="ECO:0000313" key="2">
    <source>
        <dbReference type="EMBL" id="KHS55660.1"/>
    </source>
</evidence>
<dbReference type="Proteomes" id="UP000031189">
    <property type="component" value="Unassembled WGS sequence"/>
</dbReference>
<feature type="domain" description="Endospore appendages core" evidence="1">
    <location>
        <begin position="30"/>
        <end position="126"/>
    </location>
</feature>
<accession>A0A0B3WM71</accession>
<evidence type="ECO:0000259" key="1">
    <source>
        <dbReference type="Pfam" id="PF13157"/>
    </source>
</evidence>
<gene>
    <name evidence="2" type="ORF">QX51_18185</name>
</gene>
<name>A0A0B3WM71_9FIRM</name>
<organism evidence="2 3">
    <name type="scientific">Terrisporobacter othiniensis</name>
    <dbReference type="NCBI Taxonomy" id="1577792"/>
    <lineage>
        <taxon>Bacteria</taxon>
        <taxon>Bacillati</taxon>
        <taxon>Bacillota</taxon>
        <taxon>Clostridia</taxon>
        <taxon>Peptostreptococcales</taxon>
        <taxon>Peptostreptococcaceae</taxon>
        <taxon>Terrisporobacter</taxon>
    </lineage>
</organism>
<dbReference type="RefSeq" id="WP_039681315.1">
    <property type="nucleotide sequence ID" value="NZ_JAWGXO010000003.1"/>
</dbReference>
<evidence type="ECO:0000313" key="3">
    <source>
        <dbReference type="Proteomes" id="UP000031189"/>
    </source>
</evidence>
<sequence>MYNKCCGEWYERPDCHERPDRDEKVECNIKSECCQGFVKQQFSITATATDDDGTVVYRNSNNFAVTGTIILTNLGRRNITFTAGDKQIIVAPNEMGVIIAANIDHVTINTTTANTTSRALLCFDIQVPSPEFECCS</sequence>
<comment type="caution">
    <text evidence="2">The sequence shown here is derived from an EMBL/GenBank/DDBJ whole genome shotgun (WGS) entry which is preliminary data.</text>
</comment>
<proteinExistence type="predicted"/>
<dbReference type="OrthoDB" id="1753161at2"/>
<dbReference type="InterPro" id="IPR025055">
    <property type="entry name" value="Ena_core"/>
</dbReference>
<dbReference type="EMBL" id="JWHR01000156">
    <property type="protein sequence ID" value="KHS55660.1"/>
    <property type="molecule type" value="Genomic_DNA"/>
</dbReference>
<dbReference type="AlphaFoldDB" id="A0A0B3WM71"/>
<dbReference type="Pfam" id="PF13157">
    <property type="entry name" value="Enas"/>
    <property type="match status" value="1"/>
</dbReference>
<protein>
    <recommendedName>
        <fullName evidence="1">Endospore appendages core domain-containing protein</fullName>
    </recommendedName>
</protein>